<accession>A0A7W6GZ04</accession>
<evidence type="ECO:0000256" key="1">
    <source>
        <dbReference type="ARBA" id="ARBA00006252"/>
    </source>
</evidence>
<dbReference type="InterPro" id="IPR051545">
    <property type="entry name" value="NAD(P)H_dehydrogenase_qn"/>
</dbReference>
<dbReference type="Proteomes" id="UP000530268">
    <property type="component" value="Unassembled WGS sequence"/>
</dbReference>
<dbReference type="Gene3D" id="3.40.50.360">
    <property type="match status" value="1"/>
</dbReference>
<sequence length="195" mass="21737">MTKRIFILNGHPADTSLNMALAQTYAVAAKAAGNDVRTQNLSEMDFDIDYGLSGFENPKPLEPTLETMMQNIEWCEHLVLVTPMWWGGIPAKLKGAIDRTFLPGRAFDSRVPPGKMPLPMLSGRSARVILTSDTPRWILSLMYRSAIVHQLRKQVLKFVGITPTRFTFLSGASHPKTGQVDRWLTQISALGRSAR</sequence>
<feature type="domain" description="Flavodoxin-like fold" evidence="3">
    <location>
        <begin position="3"/>
        <end position="177"/>
    </location>
</feature>
<dbReference type="EMBL" id="JACIEI010000001">
    <property type="protein sequence ID" value="MBB3992552.1"/>
    <property type="molecule type" value="Genomic_DNA"/>
</dbReference>
<dbReference type="RefSeq" id="WP_184561814.1">
    <property type="nucleotide sequence ID" value="NZ_JACIEI010000001.1"/>
</dbReference>
<evidence type="ECO:0000259" key="3">
    <source>
        <dbReference type="Pfam" id="PF02525"/>
    </source>
</evidence>
<dbReference type="Pfam" id="PF02525">
    <property type="entry name" value="Flavodoxin_2"/>
    <property type="match status" value="1"/>
</dbReference>
<name>A0A7W6GZ04_9RHOB</name>
<protein>
    <submittedName>
        <fullName evidence="4">Putative NADPH-quinone reductase</fullName>
    </submittedName>
</protein>
<evidence type="ECO:0000256" key="2">
    <source>
        <dbReference type="ARBA" id="ARBA00023002"/>
    </source>
</evidence>
<comment type="similarity">
    <text evidence="1">Belongs to the NAD(P)H dehydrogenase (quinone) family.</text>
</comment>
<gene>
    <name evidence="4" type="ORF">GGR95_000171</name>
</gene>
<keyword evidence="2" id="KW-0560">Oxidoreductase</keyword>
<dbReference type="SUPFAM" id="SSF52218">
    <property type="entry name" value="Flavoproteins"/>
    <property type="match status" value="1"/>
</dbReference>
<keyword evidence="5" id="KW-1185">Reference proteome</keyword>
<reference evidence="4 5" key="1">
    <citation type="submission" date="2020-08" db="EMBL/GenBank/DDBJ databases">
        <title>Genomic Encyclopedia of Type Strains, Phase IV (KMG-IV): sequencing the most valuable type-strain genomes for metagenomic binning, comparative biology and taxonomic classification.</title>
        <authorList>
            <person name="Goeker M."/>
        </authorList>
    </citation>
    <scope>NUCLEOTIDE SEQUENCE [LARGE SCALE GENOMIC DNA]</scope>
    <source>
        <strain evidence="4 5">DSM 102234</strain>
    </source>
</reference>
<organism evidence="4 5">
    <name type="scientific">Sulfitobacter undariae</name>
    <dbReference type="NCBI Taxonomy" id="1563671"/>
    <lineage>
        <taxon>Bacteria</taxon>
        <taxon>Pseudomonadati</taxon>
        <taxon>Pseudomonadota</taxon>
        <taxon>Alphaproteobacteria</taxon>
        <taxon>Rhodobacterales</taxon>
        <taxon>Roseobacteraceae</taxon>
        <taxon>Sulfitobacter</taxon>
    </lineage>
</organism>
<evidence type="ECO:0000313" key="5">
    <source>
        <dbReference type="Proteomes" id="UP000530268"/>
    </source>
</evidence>
<comment type="caution">
    <text evidence="4">The sequence shown here is derived from an EMBL/GenBank/DDBJ whole genome shotgun (WGS) entry which is preliminary data.</text>
</comment>
<dbReference type="GO" id="GO:0005829">
    <property type="term" value="C:cytosol"/>
    <property type="evidence" value="ECO:0007669"/>
    <property type="project" value="TreeGrafter"/>
</dbReference>
<evidence type="ECO:0000313" key="4">
    <source>
        <dbReference type="EMBL" id="MBB3992552.1"/>
    </source>
</evidence>
<dbReference type="InterPro" id="IPR029039">
    <property type="entry name" value="Flavoprotein-like_sf"/>
</dbReference>
<proteinExistence type="inferred from homology"/>
<dbReference type="PANTHER" id="PTHR10204">
    <property type="entry name" value="NAD P H OXIDOREDUCTASE-RELATED"/>
    <property type="match status" value="1"/>
</dbReference>
<dbReference type="InterPro" id="IPR003680">
    <property type="entry name" value="Flavodoxin_fold"/>
</dbReference>
<dbReference type="GO" id="GO:0003955">
    <property type="term" value="F:NAD(P)H dehydrogenase (quinone) activity"/>
    <property type="evidence" value="ECO:0007669"/>
    <property type="project" value="TreeGrafter"/>
</dbReference>
<dbReference type="AlphaFoldDB" id="A0A7W6GZ04"/>
<dbReference type="PANTHER" id="PTHR10204:SF34">
    <property type="entry name" value="NAD(P)H DEHYDROGENASE [QUINONE] 1 ISOFORM 1"/>
    <property type="match status" value="1"/>
</dbReference>